<accession>A0AAD6B4V4</accession>
<keyword evidence="4" id="KW-1185">Reference proteome</keyword>
<proteinExistence type="predicted"/>
<reference evidence="3" key="1">
    <citation type="submission" date="2022-11" db="EMBL/GenBank/DDBJ databases">
        <title>Chromosome-level genome of Pogonophryne albipinna.</title>
        <authorList>
            <person name="Jo E."/>
        </authorList>
    </citation>
    <scope>NUCLEOTIDE SEQUENCE</scope>
    <source>
        <strain evidence="3">SGF0006</strain>
        <tissue evidence="3">Muscle</tissue>
    </source>
</reference>
<dbReference type="SMART" id="SM01025">
    <property type="entry name" value="BEN"/>
    <property type="match status" value="1"/>
</dbReference>
<organism evidence="3 4">
    <name type="scientific">Pogonophryne albipinna</name>
    <dbReference type="NCBI Taxonomy" id="1090488"/>
    <lineage>
        <taxon>Eukaryota</taxon>
        <taxon>Metazoa</taxon>
        <taxon>Chordata</taxon>
        <taxon>Craniata</taxon>
        <taxon>Vertebrata</taxon>
        <taxon>Euteleostomi</taxon>
        <taxon>Actinopterygii</taxon>
        <taxon>Neopterygii</taxon>
        <taxon>Teleostei</taxon>
        <taxon>Neoteleostei</taxon>
        <taxon>Acanthomorphata</taxon>
        <taxon>Eupercaria</taxon>
        <taxon>Perciformes</taxon>
        <taxon>Notothenioidei</taxon>
        <taxon>Pogonophryne</taxon>
    </lineage>
</organism>
<dbReference type="AlphaFoldDB" id="A0AAD6B4V4"/>
<dbReference type="Gene3D" id="1.10.10.2590">
    <property type="entry name" value="BEN domain"/>
    <property type="match status" value="1"/>
</dbReference>
<dbReference type="Proteomes" id="UP001219934">
    <property type="component" value="Unassembled WGS sequence"/>
</dbReference>
<sequence>MQTNFGLVQLRNPSPPRCKDLTPAEFALAFSLYRDVICLVYPTRRTELDEYLLIELDMALRFGGSGFYTYHVHFASQAAGRIKQFNQGTYWGALDSELYWRIFAARASLSCQLCGAPSHPASACSVSAPPPQTPHSLSSPSRNASDFNHSDVTSIDLFEPIKKQPFIRKCYFVTSEEEEDEEEEDTCILPQKEPACQQQPQKEPACQQQPQKEPACQQQPQKVWVELDQETLEALKEMPRLVATMKTALDNISGSSSSGSCSSSGHGDSQQTGRNTGSNDLMFLGNSSVQVSTRLFHRLGNRRMSLFAQELATLIFGKETLAKSTLTGKGKTAETLDPEKVNAIIDTVREKIPGTEVSAIRALLRRKCNNERYTSNVTPH</sequence>
<dbReference type="GO" id="GO:0003677">
    <property type="term" value="F:DNA binding"/>
    <property type="evidence" value="ECO:0007669"/>
    <property type="project" value="InterPro"/>
</dbReference>
<evidence type="ECO:0000256" key="1">
    <source>
        <dbReference type="SAM" id="MobiDB-lite"/>
    </source>
</evidence>
<gene>
    <name evidence="3" type="ORF">JOQ06_000832</name>
</gene>
<dbReference type="Pfam" id="PF10523">
    <property type="entry name" value="BEN"/>
    <property type="match status" value="1"/>
</dbReference>
<protein>
    <recommendedName>
        <fullName evidence="2">BEN domain-containing protein</fullName>
    </recommendedName>
</protein>
<dbReference type="InterPro" id="IPR018379">
    <property type="entry name" value="BEN_domain"/>
</dbReference>
<comment type="caution">
    <text evidence="3">The sequence shown here is derived from an EMBL/GenBank/DDBJ whole genome shotgun (WGS) entry which is preliminary data.</text>
</comment>
<evidence type="ECO:0000313" key="3">
    <source>
        <dbReference type="EMBL" id="KAJ4936230.1"/>
    </source>
</evidence>
<feature type="region of interest" description="Disordered" evidence="1">
    <location>
        <begin position="252"/>
        <end position="280"/>
    </location>
</feature>
<feature type="compositionally biased region" description="Polar residues" evidence="1">
    <location>
        <begin position="134"/>
        <end position="145"/>
    </location>
</feature>
<evidence type="ECO:0000259" key="2">
    <source>
        <dbReference type="PROSITE" id="PS51457"/>
    </source>
</evidence>
<dbReference type="EMBL" id="JAPTMU010000010">
    <property type="protein sequence ID" value="KAJ4936230.1"/>
    <property type="molecule type" value="Genomic_DNA"/>
</dbReference>
<feature type="compositionally biased region" description="Low complexity" evidence="1">
    <location>
        <begin position="253"/>
        <end position="269"/>
    </location>
</feature>
<dbReference type="PROSITE" id="PS51457">
    <property type="entry name" value="BEN"/>
    <property type="match status" value="1"/>
</dbReference>
<evidence type="ECO:0000313" key="4">
    <source>
        <dbReference type="Proteomes" id="UP001219934"/>
    </source>
</evidence>
<name>A0AAD6B4V4_9TELE</name>
<feature type="region of interest" description="Disordered" evidence="1">
    <location>
        <begin position="124"/>
        <end position="145"/>
    </location>
</feature>
<feature type="compositionally biased region" description="Polar residues" evidence="1">
    <location>
        <begin position="270"/>
        <end position="280"/>
    </location>
</feature>
<feature type="domain" description="BEN" evidence="2">
    <location>
        <begin position="286"/>
        <end position="375"/>
    </location>
</feature>